<feature type="binding site" evidence="2">
    <location>
        <position position="212"/>
    </location>
    <ligand>
        <name>substrate</name>
    </ligand>
</feature>
<organism evidence="5 6">
    <name type="scientific">Fimbriimonas ginsengisoli Gsoil 348</name>
    <dbReference type="NCBI Taxonomy" id="661478"/>
    <lineage>
        <taxon>Bacteria</taxon>
        <taxon>Bacillati</taxon>
        <taxon>Armatimonadota</taxon>
        <taxon>Fimbriimonadia</taxon>
        <taxon>Fimbriimonadales</taxon>
        <taxon>Fimbriimonadaceae</taxon>
        <taxon>Fimbriimonas</taxon>
    </lineage>
</organism>
<evidence type="ECO:0000259" key="4">
    <source>
        <dbReference type="Pfam" id="PF05448"/>
    </source>
</evidence>
<dbReference type="InterPro" id="IPR029058">
    <property type="entry name" value="AB_hydrolase_fold"/>
</dbReference>
<dbReference type="STRING" id="661478.OP10G_4114"/>
<dbReference type="eggNOG" id="COG3458">
    <property type="taxonomic scope" value="Bacteria"/>
</dbReference>
<accession>A0A068NVU0</accession>
<feature type="active site" description="Charge relay system" evidence="1">
    <location>
        <position position="378"/>
    </location>
</feature>
<dbReference type="PANTHER" id="PTHR40111">
    <property type="entry name" value="CEPHALOSPORIN-C DEACETYLASE"/>
    <property type="match status" value="1"/>
</dbReference>
<keyword evidence="3" id="KW-0732">Signal</keyword>
<feature type="signal peptide" evidence="3">
    <location>
        <begin position="1"/>
        <end position="31"/>
    </location>
</feature>
<dbReference type="EMBL" id="CP007139">
    <property type="protein sequence ID" value="AIE87482.1"/>
    <property type="molecule type" value="Genomic_DNA"/>
</dbReference>
<dbReference type="AlphaFoldDB" id="A0A068NVU0"/>
<dbReference type="InterPro" id="IPR039069">
    <property type="entry name" value="CE7"/>
</dbReference>
<evidence type="ECO:0000313" key="5">
    <source>
        <dbReference type="EMBL" id="AIE87482.1"/>
    </source>
</evidence>
<dbReference type="Pfam" id="PF05448">
    <property type="entry name" value="AXE1"/>
    <property type="match status" value="1"/>
</dbReference>
<gene>
    <name evidence="5" type="ORF">OP10G_4114</name>
</gene>
<feature type="domain" description="Acetyl xylan esterase" evidence="4">
    <location>
        <begin position="132"/>
        <end position="409"/>
    </location>
</feature>
<dbReference type="GO" id="GO:0005976">
    <property type="term" value="P:polysaccharide metabolic process"/>
    <property type="evidence" value="ECO:0007669"/>
    <property type="project" value="TreeGrafter"/>
</dbReference>
<reference evidence="5 6" key="1">
    <citation type="journal article" date="2014" name="PLoS ONE">
        <title>The first complete genome sequence of the class fimbriimonadia in the phylum armatimonadetes.</title>
        <authorList>
            <person name="Hu Z.Y."/>
            <person name="Wang Y.Z."/>
            <person name="Im W.T."/>
            <person name="Wang S.Y."/>
            <person name="Zhao G.P."/>
            <person name="Zheng H.J."/>
            <person name="Quan Z.X."/>
        </authorList>
    </citation>
    <scope>NUCLEOTIDE SEQUENCE [LARGE SCALE GENOMIC DNA]</scope>
    <source>
        <strain evidence="5">Gsoil 348</strain>
    </source>
</reference>
<evidence type="ECO:0000256" key="2">
    <source>
        <dbReference type="PIRSR" id="PIRSR639069-2"/>
    </source>
</evidence>
<dbReference type="PANTHER" id="PTHR40111:SF1">
    <property type="entry name" value="CEPHALOSPORIN-C DEACETYLASE"/>
    <property type="match status" value="1"/>
</dbReference>
<dbReference type="OrthoDB" id="9770528at2"/>
<feature type="active site" description="Charge relay system" evidence="1">
    <location>
        <position position="407"/>
    </location>
</feature>
<dbReference type="GO" id="GO:0052689">
    <property type="term" value="F:carboxylic ester hydrolase activity"/>
    <property type="evidence" value="ECO:0007669"/>
    <property type="project" value="TreeGrafter"/>
</dbReference>
<feature type="active site" description="Nucleophile" evidence="1">
    <location>
        <position position="300"/>
    </location>
</feature>
<dbReference type="Proteomes" id="UP000027982">
    <property type="component" value="Chromosome"/>
</dbReference>
<proteinExistence type="predicted"/>
<dbReference type="SUPFAM" id="SSF53474">
    <property type="entry name" value="alpha/beta-Hydrolases"/>
    <property type="match status" value="1"/>
</dbReference>
<keyword evidence="6" id="KW-1185">Reference proteome</keyword>
<evidence type="ECO:0000256" key="3">
    <source>
        <dbReference type="SAM" id="SignalP"/>
    </source>
</evidence>
<dbReference type="KEGG" id="fgi:OP10G_4114"/>
<dbReference type="HOGENOM" id="CLU_050843_0_0_0"/>
<name>A0A068NVU0_FIMGI</name>
<evidence type="ECO:0000256" key="1">
    <source>
        <dbReference type="PIRSR" id="PIRSR639069-1"/>
    </source>
</evidence>
<dbReference type="Gene3D" id="3.40.50.1820">
    <property type="entry name" value="alpha/beta hydrolase"/>
    <property type="match status" value="1"/>
</dbReference>
<feature type="chain" id="PRO_5001651882" evidence="3">
    <location>
        <begin position="32"/>
        <end position="445"/>
    </location>
</feature>
<dbReference type="InterPro" id="IPR008391">
    <property type="entry name" value="AXE1_dom"/>
</dbReference>
<protein>
    <submittedName>
        <fullName evidence="5">Acetyl xylan esterase</fullName>
    </submittedName>
</protein>
<evidence type="ECO:0000313" key="6">
    <source>
        <dbReference type="Proteomes" id="UP000027982"/>
    </source>
</evidence>
<dbReference type="RefSeq" id="WP_025228619.1">
    <property type="nucleotide sequence ID" value="NZ_CP007139.1"/>
</dbReference>
<sequence>MSSTRAVRRGLPGLKACLVLFAAVTVGSIHAQPQQTSVRPTVQPFNASGIYKRGEKAGWTITPVTGSSVTKVAYTVKKNNQTVVRSGELDLSAGKATIEVAVDEPAMIYLEVGPAGERPAAFGAAVDPTHLRPVSPRPKDFDAFWRGKIAGLKAIPENPVVTPAESGKPDVDYATIRMDHVNGTHVYGQLAKPSKHGKYPALLLLQWASPPYPLQRPWVTDRAAEGWLVLNIEPHDVLPTEPASYYQGLPPVLRSYQAIGQDDREKSYFVEMYLRDYRAVDYLSHHPEWDGKTLVVMGTSMGGQQSLAVAGLHPKVTHLIVNEPAGCDLNAQLYGRQAGYPFFPGNDPKVMETARYVDCINFASHIRATSLVAMGFVDTVAPPAGIWTAFNQIRGRKEAAPMVDSPHNNSATPEQQRPFTARAAEWLRILVSGGKIDVKSGVQDR</sequence>